<reference evidence="5 6" key="1">
    <citation type="submission" date="2024-03" db="EMBL/GenBank/DDBJ databases">
        <title>A Dehalogenimonas Isolated from Estuarine Sediments Dihaloeliminates Chlorinated Alkanes.</title>
        <authorList>
            <person name="Yang Y."/>
            <person name="Wang H."/>
        </authorList>
    </citation>
    <scope>NUCLEOTIDE SEQUENCE [LARGE SCALE GENOMIC DNA]</scope>
    <source>
        <strain evidence="5 6">W</strain>
    </source>
</reference>
<proteinExistence type="inferred from homology"/>
<dbReference type="HAMAP" id="MF_01369_B">
    <property type="entry name" value="Ribosomal_uL23_B"/>
    <property type="match status" value="1"/>
</dbReference>
<keyword evidence="3 4" id="KW-0687">Ribonucleoprotein</keyword>
<dbReference type="PANTHER" id="PTHR11620">
    <property type="entry name" value="60S RIBOSOMAL PROTEIN L23A"/>
    <property type="match status" value="1"/>
</dbReference>
<keyword evidence="4" id="KW-0694">RNA-binding</keyword>
<dbReference type="InterPro" id="IPR012677">
    <property type="entry name" value="Nucleotide-bd_a/b_plait_sf"/>
</dbReference>
<dbReference type="Pfam" id="PF00276">
    <property type="entry name" value="Ribosomal_L23"/>
    <property type="match status" value="1"/>
</dbReference>
<evidence type="ECO:0000313" key="5">
    <source>
        <dbReference type="EMBL" id="WWX25692.1"/>
    </source>
</evidence>
<protein>
    <recommendedName>
        <fullName evidence="4">Large ribosomal subunit protein uL23</fullName>
    </recommendedName>
</protein>
<dbReference type="GO" id="GO:0005840">
    <property type="term" value="C:ribosome"/>
    <property type="evidence" value="ECO:0007669"/>
    <property type="project" value="UniProtKB-KW"/>
</dbReference>
<dbReference type="EMBL" id="CP146612">
    <property type="protein sequence ID" value="WWX25692.1"/>
    <property type="molecule type" value="Genomic_DNA"/>
</dbReference>
<dbReference type="Gene3D" id="3.30.70.330">
    <property type="match status" value="1"/>
</dbReference>
<comment type="function">
    <text evidence="4">One of the early assembly proteins it binds 23S rRNA. One of the proteins that surrounds the polypeptide exit tunnel on the outside of the ribosome. Forms the main docking site for trigger factor binding to the ribosome.</text>
</comment>
<dbReference type="InterPro" id="IPR012678">
    <property type="entry name" value="Ribosomal_uL23/eL15/eS24_sf"/>
</dbReference>
<sequence>MQIFEVLRRPLITEKSARLQDNGVYVFEVAEGSTKPQIKAAVQAAFKVEVTAVNVVRVKGKMKRMGRGYHMTPDWKKAMVTLKPGDKIELFEGV</sequence>
<dbReference type="NCBIfam" id="NF004359">
    <property type="entry name" value="PRK05738.1-3"/>
    <property type="match status" value="1"/>
</dbReference>
<keyword evidence="4" id="KW-0699">rRNA-binding</keyword>
<comment type="similarity">
    <text evidence="1 4">Belongs to the universal ribosomal protein uL23 family.</text>
</comment>
<evidence type="ECO:0000313" key="6">
    <source>
        <dbReference type="Proteomes" id="UP001375370"/>
    </source>
</evidence>
<comment type="subunit">
    <text evidence="4">Part of the 50S ribosomal subunit. Contacts protein L29, and trigger factor when it is bound to the ribosome.</text>
</comment>
<dbReference type="NCBIfam" id="NF004366">
    <property type="entry name" value="PRK05738.3-2"/>
    <property type="match status" value="1"/>
</dbReference>
<evidence type="ECO:0000256" key="1">
    <source>
        <dbReference type="ARBA" id="ARBA00006700"/>
    </source>
</evidence>
<evidence type="ECO:0000256" key="2">
    <source>
        <dbReference type="ARBA" id="ARBA00022980"/>
    </source>
</evidence>
<gene>
    <name evidence="4" type="primary">rplW</name>
    <name evidence="5" type="ORF">V8247_01615</name>
</gene>
<name>A0ABZ2J468_9CHLR</name>
<evidence type="ECO:0000256" key="3">
    <source>
        <dbReference type="ARBA" id="ARBA00023274"/>
    </source>
</evidence>
<keyword evidence="2 4" id="KW-0689">Ribosomal protein</keyword>
<dbReference type="RefSeq" id="WP_338738106.1">
    <property type="nucleotide sequence ID" value="NZ_CP146612.1"/>
</dbReference>
<dbReference type="InterPro" id="IPR013025">
    <property type="entry name" value="Ribosomal_uL23-like"/>
</dbReference>
<keyword evidence="6" id="KW-1185">Reference proteome</keyword>
<dbReference type="SUPFAM" id="SSF54189">
    <property type="entry name" value="Ribosomal proteins S24e, L23 and L15e"/>
    <property type="match status" value="1"/>
</dbReference>
<organism evidence="5 6">
    <name type="scientific">Candidatus Dehalogenimonas loeffleri</name>
    <dbReference type="NCBI Taxonomy" id="3127115"/>
    <lineage>
        <taxon>Bacteria</taxon>
        <taxon>Bacillati</taxon>
        <taxon>Chloroflexota</taxon>
        <taxon>Dehalococcoidia</taxon>
        <taxon>Dehalococcoidales</taxon>
        <taxon>Dehalococcoidaceae</taxon>
        <taxon>Dehalogenimonas</taxon>
    </lineage>
</organism>
<accession>A0ABZ2J468</accession>
<evidence type="ECO:0000256" key="4">
    <source>
        <dbReference type="HAMAP-Rule" id="MF_01369"/>
    </source>
</evidence>
<dbReference type="NCBIfam" id="NF004363">
    <property type="entry name" value="PRK05738.2-4"/>
    <property type="match status" value="1"/>
</dbReference>
<dbReference type="Proteomes" id="UP001375370">
    <property type="component" value="Chromosome"/>
</dbReference>